<feature type="chain" id="PRO_5010357471" evidence="1">
    <location>
        <begin position="29"/>
        <end position="439"/>
    </location>
</feature>
<organism evidence="2 3">
    <name type="scientific">Ruminococcus flavefaciens</name>
    <dbReference type="NCBI Taxonomy" id="1265"/>
    <lineage>
        <taxon>Bacteria</taxon>
        <taxon>Bacillati</taxon>
        <taxon>Bacillota</taxon>
        <taxon>Clostridia</taxon>
        <taxon>Eubacteriales</taxon>
        <taxon>Oscillospiraceae</taxon>
        <taxon>Ruminococcus</taxon>
    </lineage>
</organism>
<gene>
    <name evidence="2" type="ORF">SAMN02910265_00024</name>
</gene>
<keyword evidence="1" id="KW-0732">Signal</keyword>
<protein>
    <submittedName>
        <fullName evidence="2">Uncharacterized protein</fullName>
    </submittedName>
</protein>
<evidence type="ECO:0000313" key="2">
    <source>
        <dbReference type="EMBL" id="SEH36666.1"/>
    </source>
</evidence>
<reference evidence="2 3" key="1">
    <citation type="submission" date="2016-10" db="EMBL/GenBank/DDBJ databases">
        <authorList>
            <person name="de Groot N.N."/>
        </authorList>
    </citation>
    <scope>NUCLEOTIDE SEQUENCE [LARGE SCALE GENOMIC DNA]</scope>
    <source>
        <strain evidence="2 3">YAD2003</strain>
    </source>
</reference>
<dbReference type="Proteomes" id="UP000183190">
    <property type="component" value="Unassembled WGS sequence"/>
</dbReference>
<sequence length="439" mass="48163">MRKHCGWKKTAAFLMAAALVTGAMPVNAGGLFNGNSAIVANAASEAKKPEVGTLFKAGDTIAITGETWFVVDDDPNSGDARAKVESDIAITGYESSDTDNQYIWKTGDVELYTLHKGFYVTREDSSVDPEGFYITSGSGTYEDPFIIGLKAPKFSGKNITLDSDIGMNFIVNPVSEANIDDLKVKFSGDCDETGLQQLELKTINGKEVYCATANVATNKMDRVITADLYYGDSETPIDTLSFSVNEYLDTVDTSSSPKLKALVEATRQYGKVSTAYFGNGELPKVNDHKNDIVNAAYKFGDYTIYKFKPGFESSDAIISLVLNSKISVRLYTAKYEQSGHDVAAYDIWTFDENNKLQISPFKEIYAFDGANGKKCFEVPDIKPTQLGTTFNVNYQGTDYLFTPLAWAYRVLSHEAAPEKDIALANALYEYYIAATDYVG</sequence>
<evidence type="ECO:0000256" key="1">
    <source>
        <dbReference type="SAM" id="SignalP"/>
    </source>
</evidence>
<dbReference type="RefSeq" id="WP_074713894.1">
    <property type="nucleotide sequence ID" value="NZ_FNWV01000001.1"/>
</dbReference>
<evidence type="ECO:0000313" key="3">
    <source>
        <dbReference type="Proteomes" id="UP000183190"/>
    </source>
</evidence>
<dbReference type="AlphaFoldDB" id="A0A1H6HMF1"/>
<feature type="signal peptide" evidence="1">
    <location>
        <begin position="1"/>
        <end position="28"/>
    </location>
</feature>
<dbReference type="EMBL" id="FNWV01000001">
    <property type="protein sequence ID" value="SEH36666.1"/>
    <property type="molecule type" value="Genomic_DNA"/>
</dbReference>
<accession>A0A1H6HMF1</accession>
<proteinExistence type="predicted"/>
<name>A0A1H6HMF1_RUMFL</name>
<dbReference type="OrthoDB" id="1817013at2"/>